<gene>
    <name evidence="2" type="ORF">UFOVP571_31</name>
</gene>
<organism evidence="2">
    <name type="scientific">uncultured Caudovirales phage</name>
    <dbReference type="NCBI Taxonomy" id="2100421"/>
    <lineage>
        <taxon>Viruses</taxon>
        <taxon>Duplodnaviria</taxon>
        <taxon>Heunggongvirae</taxon>
        <taxon>Uroviricota</taxon>
        <taxon>Caudoviricetes</taxon>
        <taxon>Peduoviridae</taxon>
        <taxon>Maltschvirus</taxon>
        <taxon>Maltschvirus maltsch</taxon>
    </lineage>
</organism>
<protein>
    <submittedName>
        <fullName evidence="2">Uncharacterized protein</fullName>
    </submittedName>
</protein>
<reference evidence="2" key="1">
    <citation type="submission" date="2020-04" db="EMBL/GenBank/DDBJ databases">
        <authorList>
            <person name="Chiriac C."/>
            <person name="Salcher M."/>
            <person name="Ghai R."/>
            <person name="Kavagutti S V."/>
        </authorList>
    </citation>
    <scope>NUCLEOTIDE SEQUENCE</scope>
</reference>
<proteinExistence type="predicted"/>
<evidence type="ECO:0000313" key="2">
    <source>
        <dbReference type="EMBL" id="CAB4150377.1"/>
    </source>
</evidence>
<sequence>MGRHYTGDINGKFMFGIQSSESADRFGGERCEPATVKYQFEEEHLKGLEIEIKKIEKKLGKKKALIDAYFKKHDGWTAEDMEKIGVDEKTDLSEWADLQLGYEIQKKLKEQGTCWFEAMNFNTNSK</sequence>
<feature type="coiled-coil region" evidence="1">
    <location>
        <begin position="38"/>
        <end position="65"/>
    </location>
</feature>
<accession>A0A6J5MWV4</accession>
<evidence type="ECO:0000256" key="1">
    <source>
        <dbReference type="SAM" id="Coils"/>
    </source>
</evidence>
<name>A0A6J5MWV4_9CAUD</name>
<keyword evidence="1" id="KW-0175">Coiled coil</keyword>
<dbReference type="EMBL" id="LR796543">
    <property type="protein sequence ID" value="CAB4150377.1"/>
    <property type="molecule type" value="Genomic_DNA"/>
</dbReference>